<accession>A0AAJ0HH97</accession>
<keyword evidence="3" id="KW-1185">Reference proteome</keyword>
<evidence type="ECO:0008006" key="4">
    <source>
        <dbReference type="Google" id="ProtNLM"/>
    </source>
</evidence>
<feature type="compositionally biased region" description="Acidic residues" evidence="1">
    <location>
        <begin position="31"/>
        <end position="44"/>
    </location>
</feature>
<feature type="region of interest" description="Disordered" evidence="1">
    <location>
        <begin position="1"/>
        <end position="58"/>
    </location>
</feature>
<evidence type="ECO:0000256" key="1">
    <source>
        <dbReference type="SAM" id="MobiDB-lite"/>
    </source>
</evidence>
<comment type="caution">
    <text evidence="2">The sequence shown here is derived from an EMBL/GenBank/DDBJ whole genome shotgun (WGS) entry which is preliminary data.</text>
</comment>
<dbReference type="AlphaFoldDB" id="A0AAJ0HH97"/>
<dbReference type="Proteomes" id="UP001275084">
    <property type="component" value="Unassembled WGS sequence"/>
</dbReference>
<proteinExistence type="predicted"/>
<organism evidence="2 3">
    <name type="scientific">Lasiosphaeria hispida</name>
    <dbReference type="NCBI Taxonomy" id="260671"/>
    <lineage>
        <taxon>Eukaryota</taxon>
        <taxon>Fungi</taxon>
        <taxon>Dikarya</taxon>
        <taxon>Ascomycota</taxon>
        <taxon>Pezizomycotina</taxon>
        <taxon>Sordariomycetes</taxon>
        <taxon>Sordariomycetidae</taxon>
        <taxon>Sordariales</taxon>
        <taxon>Lasiosphaeriaceae</taxon>
        <taxon>Lasiosphaeria</taxon>
    </lineage>
</organism>
<reference evidence="2" key="2">
    <citation type="submission" date="2023-06" db="EMBL/GenBank/DDBJ databases">
        <authorList>
            <consortium name="Lawrence Berkeley National Laboratory"/>
            <person name="Haridas S."/>
            <person name="Hensen N."/>
            <person name="Bonometti L."/>
            <person name="Westerberg I."/>
            <person name="Brannstrom I.O."/>
            <person name="Guillou S."/>
            <person name="Cros-Aarteil S."/>
            <person name="Calhoun S."/>
            <person name="Kuo A."/>
            <person name="Mondo S."/>
            <person name="Pangilinan J."/>
            <person name="Riley R."/>
            <person name="Labutti K."/>
            <person name="Andreopoulos B."/>
            <person name="Lipzen A."/>
            <person name="Chen C."/>
            <person name="Yanf M."/>
            <person name="Daum C."/>
            <person name="Ng V."/>
            <person name="Clum A."/>
            <person name="Steindorff A."/>
            <person name="Ohm R."/>
            <person name="Martin F."/>
            <person name="Silar P."/>
            <person name="Natvig D."/>
            <person name="Lalanne C."/>
            <person name="Gautier V."/>
            <person name="Ament-Velasquez S.L."/>
            <person name="Kruys A."/>
            <person name="Hutchinson M.I."/>
            <person name="Powell A.J."/>
            <person name="Barry K."/>
            <person name="Miller A.N."/>
            <person name="Grigoriev I.V."/>
            <person name="Debuchy R."/>
            <person name="Gladieux P."/>
            <person name="Thoren M.H."/>
            <person name="Johannesson H."/>
        </authorList>
    </citation>
    <scope>NUCLEOTIDE SEQUENCE</scope>
    <source>
        <strain evidence="2">CBS 955.72</strain>
    </source>
</reference>
<sequence length="371" mass="41905">MASSKKQHYPKLVIALSSDDDDDKSLAMTPDGDDGDDDGDDEMVTDLPTHEPRPRNLPLEEILPADEIEERLALAKKMAQTLTDFYQGKAVKLEEVEFAAVLVCPLAFLRELAEDPAMEIRDRLKAMETLVKFFQFGHRADPRFRAQNRSRAEGLIRDSLDNERCVISDTESPQKCHIIPFAANAGVARREQIASALKNLTGLLFAEAAEAKQAQRWFGDIYAISNGRAWNMISLSNQLQCWWGQAHFGLKYHGIRPCQEDNRESIIEVQFVWMPRRDDPRATLEREAGEILESFHSPVAIKENKSGRLLKTGDMYDIRVLSKDGDKMQQALDIQWTLVRIAAISGHVEEPELLGGRVGEYESESDDDMGF</sequence>
<gene>
    <name evidence="2" type="ORF">B0T25DRAFT_541923</name>
</gene>
<reference evidence="2" key="1">
    <citation type="journal article" date="2023" name="Mol. Phylogenet. Evol.">
        <title>Genome-scale phylogeny and comparative genomics of the fungal order Sordariales.</title>
        <authorList>
            <person name="Hensen N."/>
            <person name="Bonometti L."/>
            <person name="Westerberg I."/>
            <person name="Brannstrom I.O."/>
            <person name="Guillou S."/>
            <person name="Cros-Aarteil S."/>
            <person name="Calhoun S."/>
            <person name="Haridas S."/>
            <person name="Kuo A."/>
            <person name="Mondo S."/>
            <person name="Pangilinan J."/>
            <person name="Riley R."/>
            <person name="LaButti K."/>
            <person name="Andreopoulos B."/>
            <person name="Lipzen A."/>
            <person name="Chen C."/>
            <person name="Yan M."/>
            <person name="Daum C."/>
            <person name="Ng V."/>
            <person name="Clum A."/>
            <person name="Steindorff A."/>
            <person name="Ohm R.A."/>
            <person name="Martin F."/>
            <person name="Silar P."/>
            <person name="Natvig D.O."/>
            <person name="Lalanne C."/>
            <person name="Gautier V."/>
            <person name="Ament-Velasquez S.L."/>
            <person name="Kruys A."/>
            <person name="Hutchinson M.I."/>
            <person name="Powell A.J."/>
            <person name="Barry K."/>
            <person name="Miller A.N."/>
            <person name="Grigoriev I.V."/>
            <person name="Debuchy R."/>
            <person name="Gladieux P."/>
            <person name="Hiltunen Thoren M."/>
            <person name="Johannesson H."/>
        </authorList>
    </citation>
    <scope>NUCLEOTIDE SEQUENCE</scope>
    <source>
        <strain evidence="2">CBS 955.72</strain>
    </source>
</reference>
<protein>
    <recommendedName>
        <fullName evidence="4">HNH nuclease domain-containing protein</fullName>
    </recommendedName>
</protein>
<evidence type="ECO:0000313" key="3">
    <source>
        <dbReference type="Proteomes" id="UP001275084"/>
    </source>
</evidence>
<dbReference type="EMBL" id="JAUIQD010000004">
    <property type="protein sequence ID" value="KAK3352410.1"/>
    <property type="molecule type" value="Genomic_DNA"/>
</dbReference>
<name>A0AAJ0HH97_9PEZI</name>
<evidence type="ECO:0000313" key="2">
    <source>
        <dbReference type="EMBL" id="KAK3352410.1"/>
    </source>
</evidence>